<feature type="compositionally biased region" description="Basic and acidic residues" evidence="7">
    <location>
        <begin position="195"/>
        <end position="206"/>
    </location>
</feature>
<keyword evidence="6" id="KW-0175">Coiled coil</keyword>
<evidence type="ECO:0000256" key="5">
    <source>
        <dbReference type="ARBA" id="ARBA00023242"/>
    </source>
</evidence>
<feature type="compositionally biased region" description="Low complexity" evidence="7">
    <location>
        <begin position="148"/>
        <end position="168"/>
    </location>
</feature>
<keyword evidence="4" id="KW-0804">Transcription</keyword>
<feature type="compositionally biased region" description="Low complexity" evidence="7">
    <location>
        <begin position="102"/>
        <end position="119"/>
    </location>
</feature>
<keyword evidence="5" id="KW-0539">Nucleus</keyword>
<reference evidence="10" key="1">
    <citation type="journal article" date="2017" name="Genome Biol.">
        <title>Comparative genomics reveals high biological diversity and specific adaptations in the industrially and medically important fungal genus Aspergillus.</title>
        <authorList>
            <person name="de Vries R.P."/>
            <person name="Riley R."/>
            <person name="Wiebenga A."/>
            <person name="Aguilar-Osorio G."/>
            <person name="Amillis S."/>
            <person name="Uchima C.A."/>
            <person name="Anderluh G."/>
            <person name="Asadollahi M."/>
            <person name="Askin M."/>
            <person name="Barry K."/>
            <person name="Battaglia E."/>
            <person name="Bayram O."/>
            <person name="Benocci T."/>
            <person name="Braus-Stromeyer S.A."/>
            <person name="Caldana C."/>
            <person name="Canovas D."/>
            <person name="Cerqueira G.C."/>
            <person name="Chen F."/>
            <person name="Chen W."/>
            <person name="Choi C."/>
            <person name="Clum A."/>
            <person name="Dos Santos R.A."/>
            <person name="Damasio A.R."/>
            <person name="Diallinas G."/>
            <person name="Emri T."/>
            <person name="Fekete E."/>
            <person name="Flipphi M."/>
            <person name="Freyberg S."/>
            <person name="Gallo A."/>
            <person name="Gournas C."/>
            <person name="Habgood R."/>
            <person name="Hainaut M."/>
            <person name="Harispe M.L."/>
            <person name="Henrissat B."/>
            <person name="Hilden K.S."/>
            <person name="Hope R."/>
            <person name="Hossain A."/>
            <person name="Karabika E."/>
            <person name="Karaffa L."/>
            <person name="Karanyi Z."/>
            <person name="Krasevec N."/>
            <person name="Kuo A."/>
            <person name="Kusch H."/>
            <person name="LaButti K."/>
            <person name="Lagendijk E.L."/>
            <person name="Lapidus A."/>
            <person name="Levasseur A."/>
            <person name="Lindquist E."/>
            <person name="Lipzen A."/>
            <person name="Logrieco A.F."/>
            <person name="MacCabe A."/>
            <person name="Maekelae M.R."/>
            <person name="Malavazi I."/>
            <person name="Melin P."/>
            <person name="Meyer V."/>
            <person name="Mielnichuk N."/>
            <person name="Miskei M."/>
            <person name="Molnar A.P."/>
            <person name="Mule G."/>
            <person name="Ngan C.Y."/>
            <person name="Orejas M."/>
            <person name="Orosz E."/>
            <person name="Ouedraogo J.P."/>
            <person name="Overkamp K.M."/>
            <person name="Park H.-S."/>
            <person name="Perrone G."/>
            <person name="Piumi F."/>
            <person name="Punt P.J."/>
            <person name="Ram A.F."/>
            <person name="Ramon A."/>
            <person name="Rauscher S."/>
            <person name="Record E."/>
            <person name="Riano-Pachon D.M."/>
            <person name="Robert V."/>
            <person name="Roehrig J."/>
            <person name="Ruller R."/>
            <person name="Salamov A."/>
            <person name="Salih N.S."/>
            <person name="Samson R.A."/>
            <person name="Sandor E."/>
            <person name="Sanguinetti M."/>
            <person name="Schuetze T."/>
            <person name="Sepcic K."/>
            <person name="Shelest E."/>
            <person name="Sherlock G."/>
            <person name="Sophianopoulou V."/>
            <person name="Squina F.M."/>
            <person name="Sun H."/>
            <person name="Susca A."/>
            <person name="Todd R.B."/>
            <person name="Tsang A."/>
            <person name="Unkles S.E."/>
            <person name="van de Wiele N."/>
            <person name="van Rossen-Uffink D."/>
            <person name="Oliveira J.V."/>
            <person name="Vesth T.C."/>
            <person name="Visser J."/>
            <person name="Yu J.-H."/>
            <person name="Zhou M."/>
            <person name="Andersen M.R."/>
            <person name="Archer D.B."/>
            <person name="Baker S.E."/>
            <person name="Benoit I."/>
            <person name="Brakhage A.A."/>
            <person name="Braus G.H."/>
            <person name="Fischer R."/>
            <person name="Frisvad J.C."/>
            <person name="Goldman G.H."/>
            <person name="Houbraken J."/>
            <person name="Oakley B."/>
            <person name="Pocsi I."/>
            <person name="Scazzocchio C."/>
            <person name="Seiboth B."/>
            <person name="vanKuyk P.A."/>
            <person name="Wortman J."/>
            <person name="Dyer P.S."/>
            <person name="Grigoriev I.V."/>
        </authorList>
    </citation>
    <scope>NUCLEOTIDE SEQUENCE [LARGE SCALE GENOMIC DNA]</scope>
    <source>
        <strain evidence="10">CBS 516.65</strain>
    </source>
</reference>
<dbReference type="CDD" id="cd14705">
    <property type="entry name" value="bZIP_Zip1"/>
    <property type="match status" value="1"/>
</dbReference>
<evidence type="ECO:0000259" key="8">
    <source>
        <dbReference type="PROSITE" id="PS50217"/>
    </source>
</evidence>
<dbReference type="STRING" id="1160497.A0A1L9VTA5"/>
<dbReference type="OrthoDB" id="1939598at2759"/>
<gene>
    <name evidence="9" type="ORF">ASPGLDRAFT_23163</name>
</gene>
<dbReference type="Gene3D" id="1.20.5.170">
    <property type="match status" value="1"/>
</dbReference>
<name>A0A1L9VTA5_ASPGL</name>
<dbReference type="PROSITE" id="PS00036">
    <property type="entry name" value="BZIP_BASIC"/>
    <property type="match status" value="1"/>
</dbReference>
<dbReference type="RefSeq" id="XP_022403811.1">
    <property type="nucleotide sequence ID" value="XM_022543250.1"/>
</dbReference>
<dbReference type="VEuPathDB" id="FungiDB:ASPGLDRAFT_23163"/>
<evidence type="ECO:0000313" key="10">
    <source>
        <dbReference type="Proteomes" id="UP000184300"/>
    </source>
</evidence>
<feature type="compositionally biased region" description="Polar residues" evidence="7">
    <location>
        <begin position="120"/>
        <end position="147"/>
    </location>
</feature>
<protein>
    <recommendedName>
        <fullName evidence="8">BZIP domain-containing protein</fullName>
    </recommendedName>
</protein>
<sequence length="302" mass="33460">MSEFNGRRAPNFSQYLDDLNAIPSPYDQAVQQQQKQDSFNLDAELSLFTNAEFFDFDQFNLPTFDSVDNDKLKDNSNNVEQNPDLKFLDFLNDGLNNMSNDFSSTNFNNNNAGTNNSAGQSLSTQNAPFTNVPSVSNGLSNLNTAEFSNQSSPISPSQPSAPAQASTPAPTPRLSASTATKRKPSHKPTPMSIEEASRNVAEEDKRRRNTAASARFRVKKKMREQTLEKTVKDTTDKNTALEARVTALELENQWLKNLITEKNGRTPDEGKTSQNDIASMFKKFLAAQKNLSESREVGTTSP</sequence>
<keyword evidence="3" id="KW-0238">DNA-binding</keyword>
<evidence type="ECO:0000256" key="1">
    <source>
        <dbReference type="ARBA" id="ARBA00004123"/>
    </source>
</evidence>
<feature type="domain" description="BZIP" evidence="8">
    <location>
        <begin position="199"/>
        <end position="262"/>
    </location>
</feature>
<keyword evidence="10" id="KW-1185">Reference proteome</keyword>
<dbReference type="FunFam" id="1.20.5.170:FF:000075">
    <property type="entry name" value="BZIP transcription factor (MetR)"/>
    <property type="match status" value="1"/>
</dbReference>
<dbReference type="SUPFAM" id="SSF57959">
    <property type="entry name" value="Leucine zipper domain"/>
    <property type="match status" value="1"/>
</dbReference>
<proteinExistence type="predicted"/>
<accession>A0A1L9VTA5</accession>
<dbReference type="InterPro" id="IPR004827">
    <property type="entry name" value="bZIP"/>
</dbReference>
<feature type="coiled-coil region" evidence="6">
    <location>
        <begin position="224"/>
        <end position="251"/>
    </location>
</feature>
<dbReference type="GO" id="GO:0005634">
    <property type="term" value="C:nucleus"/>
    <property type="evidence" value="ECO:0007669"/>
    <property type="project" value="UniProtKB-SubCell"/>
</dbReference>
<organism evidence="9 10">
    <name type="scientific">Aspergillus glaucus CBS 516.65</name>
    <dbReference type="NCBI Taxonomy" id="1160497"/>
    <lineage>
        <taxon>Eukaryota</taxon>
        <taxon>Fungi</taxon>
        <taxon>Dikarya</taxon>
        <taxon>Ascomycota</taxon>
        <taxon>Pezizomycotina</taxon>
        <taxon>Eurotiomycetes</taxon>
        <taxon>Eurotiomycetidae</taxon>
        <taxon>Eurotiales</taxon>
        <taxon>Aspergillaceae</taxon>
        <taxon>Aspergillus</taxon>
        <taxon>Aspergillus subgen. Aspergillus</taxon>
    </lineage>
</organism>
<feature type="region of interest" description="Disordered" evidence="7">
    <location>
        <begin position="102"/>
        <end position="215"/>
    </location>
</feature>
<dbReference type="GO" id="GO:0001228">
    <property type="term" value="F:DNA-binding transcription activator activity, RNA polymerase II-specific"/>
    <property type="evidence" value="ECO:0007669"/>
    <property type="project" value="TreeGrafter"/>
</dbReference>
<evidence type="ECO:0000256" key="7">
    <source>
        <dbReference type="SAM" id="MobiDB-lite"/>
    </source>
</evidence>
<keyword evidence="2" id="KW-0805">Transcription regulation</keyword>
<dbReference type="EMBL" id="KV878891">
    <property type="protein sequence ID" value="OJJ87122.1"/>
    <property type="molecule type" value="Genomic_DNA"/>
</dbReference>
<dbReference type="Pfam" id="PF07716">
    <property type="entry name" value="bZIP_2"/>
    <property type="match status" value="1"/>
</dbReference>
<dbReference type="SMART" id="SM00338">
    <property type="entry name" value="BRLZ"/>
    <property type="match status" value="1"/>
</dbReference>
<dbReference type="PROSITE" id="PS50217">
    <property type="entry name" value="BZIP"/>
    <property type="match status" value="1"/>
</dbReference>
<dbReference type="GO" id="GO:0000977">
    <property type="term" value="F:RNA polymerase II transcription regulatory region sequence-specific DNA binding"/>
    <property type="evidence" value="ECO:0007669"/>
    <property type="project" value="TreeGrafter"/>
</dbReference>
<dbReference type="InterPro" id="IPR046347">
    <property type="entry name" value="bZIP_sf"/>
</dbReference>
<evidence type="ECO:0000256" key="6">
    <source>
        <dbReference type="SAM" id="Coils"/>
    </source>
</evidence>
<comment type="subcellular location">
    <subcellularLocation>
        <location evidence="1">Nucleus</location>
    </subcellularLocation>
</comment>
<dbReference type="PANTHER" id="PTHR13044">
    <property type="entry name" value="ACTIVATING TRANSCRIPTION FACTOR ATF 4/5"/>
    <property type="match status" value="1"/>
</dbReference>
<evidence type="ECO:0000313" key="9">
    <source>
        <dbReference type="EMBL" id="OJJ87122.1"/>
    </source>
</evidence>
<dbReference type="AlphaFoldDB" id="A0A1L9VTA5"/>
<evidence type="ECO:0000256" key="3">
    <source>
        <dbReference type="ARBA" id="ARBA00023125"/>
    </source>
</evidence>
<dbReference type="Proteomes" id="UP000184300">
    <property type="component" value="Unassembled WGS sequence"/>
</dbReference>
<dbReference type="GeneID" id="34459511"/>
<evidence type="ECO:0000256" key="4">
    <source>
        <dbReference type="ARBA" id="ARBA00023163"/>
    </source>
</evidence>
<evidence type="ECO:0000256" key="2">
    <source>
        <dbReference type="ARBA" id="ARBA00023015"/>
    </source>
</evidence>
<dbReference type="PANTHER" id="PTHR13044:SF14">
    <property type="entry name" value="CRYPTOCEPHAL, ISOFORM A"/>
    <property type="match status" value="1"/>
</dbReference>